<sequence>MMDPKSGPVGGVVARLGRFPVIAPEILMPGLVLTALWPLLRVMLDSEVDAFLLAFVVTIALRLAIKAEMLILAASSRIGRRATVVATLAFGPGLLAFLILNGDPTWCQRFLSAYFLVMAAMFLLDVIDGKGHLARRKWPEIDQPGTQRILSQLMVIYHLGMLLANEVLISTSGFGNWLVFLGYAPLISHLVVQSMLAVLRDLEARGGGAA</sequence>
<proteinExistence type="predicted"/>
<evidence type="ECO:0000256" key="1">
    <source>
        <dbReference type="SAM" id="Phobius"/>
    </source>
</evidence>
<dbReference type="RefSeq" id="WP_164625260.1">
    <property type="nucleotide sequence ID" value="NZ_JAAIVJ010000005.1"/>
</dbReference>
<feature type="transmembrane region" description="Helical" evidence="1">
    <location>
        <begin position="52"/>
        <end position="75"/>
    </location>
</feature>
<reference evidence="2 3" key="1">
    <citation type="submission" date="2020-02" db="EMBL/GenBank/DDBJ databases">
        <authorList>
            <person name="Chen W.-M."/>
        </authorList>
    </citation>
    <scope>NUCLEOTIDE SEQUENCE [LARGE SCALE GENOMIC DNA]</scope>
    <source>
        <strain evidence="2 3">KMS-5</strain>
    </source>
</reference>
<evidence type="ECO:0000313" key="3">
    <source>
        <dbReference type="Proteomes" id="UP000477782"/>
    </source>
</evidence>
<feature type="transmembrane region" description="Helical" evidence="1">
    <location>
        <begin position="21"/>
        <end position="40"/>
    </location>
</feature>
<protein>
    <recommendedName>
        <fullName evidence="4">Intracellular septation protein A</fullName>
    </recommendedName>
</protein>
<gene>
    <name evidence="2" type="ORF">G4Z14_09930</name>
</gene>
<accession>A0A6M0QUU4</accession>
<evidence type="ECO:0000313" key="2">
    <source>
        <dbReference type="EMBL" id="NEY90614.1"/>
    </source>
</evidence>
<feature type="transmembrane region" description="Helical" evidence="1">
    <location>
        <begin position="111"/>
        <end position="128"/>
    </location>
</feature>
<dbReference type="EMBL" id="JAAIVJ010000005">
    <property type="protein sequence ID" value="NEY90614.1"/>
    <property type="molecule type" value="Genomic_DNA"/>
</dbReference>
<comment type="caution">
    <text evidence="2">The sequence shown here is derived from an EMBL/GenBank/DDBJ whole genome shotgun (WGS) entry which is preliminary data.</text>
</comment>
<dbReference type="AlphaFoldDB" id="A0A6M0QUU4"/>
<feature type="transmembrane region" description="Helical" evidence="1">
    <location>
        <begin position="177"/>
        <end position="199"/>
    </location>
</feature>
<evidence type="ECO:0008006" key="4">
    <source>
        <dbReference type="Google" id="ProtNLM"/>
    </source>
</evidence>
<keyword evidence="1" id="KW-0472">Membrane</keyword>
<keyword evidence="1" id="KW-0812">Transmembrane</keyword>
<keyword evidence="1" id="KW-1133">Transmembrane helix</keyword>
<organism evidence="2 3">
    <name type="scientific">Tabrizicola oligotrophica</name>
    <dbReference type="NCBI Taxonomy" id="2710650"/>
    <lineage>
        <taxon>Bacteria</taxon>
        <taxon>Pseudomonadati</taxon>
        <taxon>Pseudomonadota</taxon>
        <taxon>Alphaproteobacteria</taxon>
        <taxon>Rhodobacterales</taxon>
        <taxon>Paracoccaceae</taxon>
        <taxon>Tabrizicola</taxon>
    </lineage>
</organism>
<keyword evidence="3" id="KW-1185">Reference proteome</keyword>
<dbReference type="Proteomes" id="UP000477782">
    <property type="component" value="Unassembled WGS sequence"/>
</dbReference>
<name>A0A6M0QUU4_9RHOB</name>
<feature type="transmembrane region" description="Helical" evidence="1">
    <location>
        <begin position="82"/>
        <end position="99"/>
    </location>
</feature>